<dbReference type="EMBL" id="JASXSX010000001">
    <property type="protein sequence ID" value="MDT3767082.1"/>
    <property type="molecule type" value="Genomic_DNA"/>
</dbReference>
<evidence type="ECO:0000313" key="2">
    <source>
        <dbReference type="Proteomes" id="UP001247542"/>
    </source>
</evidence>
<evidence type="ECO:0000313" key="1">
    <source>
        <dbReference type="EMBL" id="MDT3767082.1"/>
    </source>
</evidence>
<protein>
    <submittedName>
        <fullName evidence="1">ClbS/DfsB family four-helix bundle protein</fullName>
    </submittedName>
</protein>
<dbReference type="InterPro" id="IPR034660">
    <property type="entry name" value="DinB/YfiT-like"/>
</dbReference>
<dbReference type="Proteomes" id="UP001247542">
    <property type="component" value="Unassembled WGS sequence"/>
</dbReference>
<gene>
    <name evidence="1" type="ORF">QS713_03240</name>
</gene>
<reference evidence="1 2" key="1">
    <citation type="submission" date="2023-06" db="EMBL/GenBank/DDBJ databases">
        <title>Draft genome sequence of Gleimia hominis type strain CCUG 57540T.</title>
        <authorList>
            <person name="Salva-Serra F."/>
            <person name="Cardew S."/>
            <person name="Jensie Markopoulos S."/>
            <person name="Ohlen M."/>
            <person name="Inganas E."/>
            <person name="Svensson-Stadler L."/>
            <person name="Moore E.R.B."/>
        </authorList>
    </citation>
    <scope>NUCLEOTIDE SEQUENCE [LARGE SCALE GENOMIC DNA]</scope>
    <source>
        <strain evidence="1 2">CCUG 57540</strain>
    </source>
</reference>
<name>A0ABU3I9N2_9ACTO</name>
<comment type="caution">
    <text evidence="1">The sequence shown here is derived from an EMBL/GenBank/DDBJ whole genome shotgun (WGS) entry which is preliminary data.</text>
</comment>
<dbReference type="Gene3D" id="1.20.120.450">
    <property type="entry name" value="dinb family like domain"/>
    <property type="match status" value="1"/>
</dbReference>
<keyword evidence="2" id="KW-1185">Reference proteome</keyword>
<dbReference type="RefSeq" id="WP_313272410.1">
    <property type="nucleotide sequence ID" value="NZ_JASXSX010000001.1"/>
</dbReference>
<dbReference type="InterPro" id="IPR012550">
    <property type="entry name" value="DUF1706"/>
</dbReference>
<sequence length="39" mass="4466">MNQEIWEQYQDVSLDKIQALLTTSHTQTVELIEGFTGTP</sequence>
<proteinExistence type="predicted"/>
<accession>A0ABU3I9N2</accession>
<organism evidence="1 2">
    <name type="scientific">Gleimia hominis</name>
    <dbReference type="NCBI Taxonomy" id="595468"/>
    <lineage>
        <taxon>Bacteria</taxon>
        <taxon>Bacillati</taxon>
        <taxon>Actinomycetota</taxon>
        <taxon>Actinomycetes</taxon>
        <taxon>Actinomycetales</taxon>
        <taxon>Actinomycetaceae</taxon>
        <taxon>Gleimia</taxon>
    </lineage>
</organism>
<dbReference type="Pfam" id="PF08020">
    <property type="entry name" value="DUF1706"/>
    <property type="match status" value="1"/>
</dbReference>